<dbReference type="EMBL" id="JAWDIP010000004">
    <property type="protein sequence ID" value="MDY0396705.1"/>
    <property type="molecule type" value="Genomic_DNA"/>
</dbReference>
<dbReference type="Proteomes" id="UP001281447">
    <property type="component" value="Unassembled WGS sequence"/>
</dbReference>
<proteinExistence type="predicted"/>
<protein>
    <submittedName>
        <fullName evidence="1">tRNA (Adenine(22)-N(1))-methyltransferase TrmK</fullName>
    </submittedName>
</protein>
<sequence length="124" mass="14001">MDILHDREIVQVVIAGMGGSLIRSILEKGMDKMGNISRIIAQPNIDGRDVREFLINHSFKIGTETIVEENGHIYEVIVAEPITDDIIIKPSEKEMLFGPLLLKKKVRNILSKVDCRKKTLPKSH</sequence>
<evidence type="ECO:0000313" key="2">
    <source>
        <dbReference type="Proteomes" id="UP001281447"/>
    </source>
</evidence>
<comment type="caution">
    <text evidence="1">The sequence shown here is derived from an EMBL/GenBank/DDBJ whole genome shotgun (WGS) entry which is preliminary data.</text>
</comment>
<dbReference type="InterPro" id="IPR029063">
    <property type="entry name" value="SAM-dependent_MTases_sf"/>
</dbReference>
<dbReference type="PANTHER" id="PTHR38451">
    <property type="entry name" value="TRNA (ADENINE(22)-N(1))-METHYLTRANSFERASE"/>
    <property type="match status" value="1"/>
</dbReference>
<dbReference type="Pfam" id="PF04816">
    <property type="entry name" value="TrmK"/>
    <property type="match status" value="1"/>
</dbReference>
<dbReference type="PANTHER" id="PTHR38451:SF1">
    <property type="entry name" value="TRNA (ADENINE(22)-N(1))-METHYLTRANSFERASE"/>
    <property type="match status" value="1"/>
</dbReference>
<keyword evidence="2" id="KW-1185">Reference proteome</keyword>
<organism evidence="1 2">
    <name type="scientific">Tigheibacillus halophilus</name>
    <dbReference type="NCBI Taxonomy" id="361280"/>
    <lineage>
        <taxon>Bacteria</taxon>
        <taxon>Bacillati</taxon>
        <taxon>Bacillota</taxon>
        <taxon>Bacilli</taxon>
        <taxon>Bacillales</taxon>
        <taxon>Bacillaceae</taxon>
        <taxon>Tigheibacillus</taxon>
    </lineage>
</organism>
<reference evidence="1 2" key="1">
    <citation type="submission" date="2023-10" db="EMBL/GenBank/DDBJ databases">
        <title>Virgibacillus halophilus 5B73C genome.</title>
        <authorList>
            <person name="Miliotis G."/>
            <person name="Sengupta P."/>
            <person name="Hameed A."/>
            <person name="Chuvochina M."/>
            <person name="Mcdonagh F."/>
            <person name="Simpson A.C."/>
            <person name="Singh N.K."/>
            <person name="Rekha P.D."/>
            <person name="Raman K."/>
            <person name="Hugenholtz P."/>
            <person name="Venkateswaran K."/>
        </authorList>
    </citation>
    <scope>NUCLEOTIDE SEQUENCE [LARGE SCALE GENOMIC DNA]</scope>
    <source>
        <strain evidence="1 2">5B73C</strain>
    </source>
</reference>
<dbReference type="InterPro" id="IPR006901">
    <property type="entry name" value="TrmK"/>
</dbReference>
<accession>A0ABU5CBS8</accession>
<name>A0ABU5CBS8_9BACI</name>
<gene>
    <name evidence="1" type="ORF">RWE15_23400</name>
</gene>
<evidence type="ECO:0000313" key="1">
    <source>
        <dbReference type="EMBL" id="MDY0396705.1"/>
    </source>
</evidence>
<dbReference type="Gene3D" id="3.40.50.150">
    <property type="entry name" value="Vaccinia Virus protein VP39"/>
    <property type="match status" value="1"/>
</dbReference>